<keyword evidence="3" id="KW-0804">Transcription</keyword>
<evidence type="ECO:0000313" key="5">
    <source>
        <dbReference type="EMBL" id="PSK94962.1"/>
    </source>
</evidence>
<dbReference type="SMART" id="SM00342">
    <property type="entry name" value="HTH_ARAC"/>
    <property type="match status" value="1"/>
</dbReference>
<dbReference type="SUPFAM" id="SSF51215">
    <property type="entry name" value="Regulatory protein AraC"/>
    <property type="match status" value="1"/>
</dbReference>
<feature type="domain" description="HTH araC/xylS-type" evidence="4">
    <location>
        <begin position="195"/>
        <end position="293"/>
    </location>
</feature>
<keyword evidence="1" id="KW-0805">Transcription regulation</keyword>
<keyword evidence="6" id="KW-1185">Reference proteome</keyword>
<dbReference type="InterPro" id="IPR020449">
    <property type="entry name" value="Tscrpt_reg_AraC-type_HTH"/>
</dbReference>
<sequence length="301" mass="34774">MQRKAKHIPVYDICALQDNSGSLHDDLIIEPFGAYLKRHPHLTVPHRHSFYHMLLFTKGKGMHTIDFEQFPVAKGQIYFMAPGQVHSWQFEGETDGFVLNFSEHFLSSFLKNDRYTDQFTFLDGIAANAVLQLKGQVYEETKALMGKILEEAEQKQPLAMDVIRICLLQLFITVSRSEGSPHIQQSQQHNIVTLRNFRRLVEQHFATLKLPKDYAAMLYITPNHLNALCKDQLGKQAGEIIRDRILLEAKRLLVNRDMQIASIAYDLNFTDNSYFTKFFKKLTGITPEQFRKAIMDHNSKS</sequence>
<evidence type="ECO:0000256" key="2">
    <source>
        <dbReference type="ARBA" id="ARBA00023125"/>
    </source>
</evidence>
<dbReference type="GO" id="GO:0043565">
    <property type="term" value="F:sequence-specific DNA binding"/>
    <property type="evidence" value="ECO:0007669"/>
    <property type="project" value="InterPro"/>
</dbReference>
<evidence type="ECO:0000256" key="3">
    <source>
        <dbReference type="ARBA" id="ARBA00023163"/>
    </source>
</evidence>
<dbReference type="InterPro" id="IPR009057">
    <property type="entry name" value="Homeodomain-like_sf"/>
</dbReference>
<dbReference type="InterPro" id="IPR014710">
    <property type="entry name" value="RmlC-like_jellyroll"/>
</dbReference>
<protein>
    <submittedName>
        <fullName evidence="5">AraC family transcriptional regulator</fullName>
    </submittedName>
</protein>
<evidence type="ECO:0000259" key="4">
    <source>
        <dbReference type="PROSITE" id="PS01124"/>
    </source>
</evidence>
<proteinExistence type="predicted"/>
<dbReference type="PROSITE" id="PS01124">
    <property type="entry name" value="HTH_ARAC_FAMILY_2"/>
    <property type="match status" value="1"/>
</dbReference>
<dbReference type="Pfam" id="PF12833">
    <property type="entry name" value="HTH_18"/>
    <property type="match status" value="1"/>
</dbReference>
<dbReference type="SUPFAM" id="SSF46689">
    <property type="entry name" value="Homeodomain-like"/>
    <property type="match status" value="1"/>
</dbReference>
<reference evidence="5 6" key="1">
    <citation type="submission" date="2018-03" db="EMBL/GenBank/DDBJ databases">
        <title>Genomic Encyclopedia of Type Strains, Phase III (KMG-III): the genomes of soil and plant-associated and newly described type strains.</title>
        <authorList>
            <person name="Whitman W."/>
        </authorList>
    </citation>
    <scope>NUCLEOTIDE SEQUENCE [LARGE SCALE GENOMIC DNA]</scope>
    <source>
        <strain evidence="5 6">CGMCC 1.12700</strain>
    </source>
</reference>
<dbReference type="PRINTS" id="PR00032">
    <property type="entry name" value="HTHARAC"/>
</dbReference>
<evidence type="ECO:0000313" key="6">
    <source>
        <dbReference type="Proteomes" id="UP000240572"/>
    </source>
</evidence>
<evidence type="ECO:0000256" key="1">
    <source>
        <dbReference type="ARBA" id="ARBA00023015"/>
    </source>
</evidence>
<dbReference type="GO" id="GO:0003700">
    <property type="term" value="F:DNA-binding transcription factor activity"/>
    <property type="evidence" value="ECO:0007669"/>
    <property type="project" value="InterPro"/>
</dbReference>
<dbReference type="Gene3D" id="1.10.10.60">
    <property type="entry name" value="Homeodomain-like"/>
    <property type="match status" value="1"/>
</dbReference>
<dbReference type="RefSeq" id="WP_106521640.1">
    <property type="nucleotide sequence ID" value="NZ_PYGD01000001.1"/>
</dbReference>
<keyword evidence="2" id="KW-0238">DNA-binding</keyword>
<dbReference type="AlphaFoldDB" id="A0A2P8DCM1"/>
<dbReference type="PANTHER" id="PTHR43280">
    <property type="entry name" value="ARAC-FAMILY TRANSCRIPTIONAL REGULATOR"/>
    <property type="match status" value="1"/>
</dbReference>
<dbReference type="InterPro" id="IPR037923">
    <property type="entry name" value="HTH-like"/>
</dbReference>
<dbReference type="EMBL" id="PYGD01000001">
    <property type="protein sequence ID" value="PSK94962.1"/>
    <property type="molecule type" value="Genomic_DNA"/>
</dbReference>
<dbReference type="InterPro" id="IPR003313">
    <property type="entry name" value="AraC-bd"/>
</dbReference>
<dbReference type="Pfam" id="PF02311">
    <property type="entry name" value="AraC_binding"/>
    <property type="match status" value="1"/>
</dbReference>
<organism evidence="5 6">
    <name type="scientific">Taibaiella chishuiensis</name>
    <dbReference type="NCBI Taxonomy" id="1434707"/>
    <lineage>
        <taxon>Bacteria</taxon>
        <taxon>Pseudomonadati</taxon>
        <taxon>Bacteroidota</taxon>
        <taxon>Chitinophagia</taxon>
        <taxon>Chitinophagales</taxon>
        <taxon>Chitinophagaceae</taxon>
        <taxon>Taibaiella</taxon>
    </lineage>
</organism>
<comment type="caution">
    <text evidence="5">The sequence shown here is derived from an EMBL/GenBank/DDBJ whole genome shotgun (WGS) entry which is preliminary data.</text>
</comment>
<name>A0A2P8DCM1_9BACT</name>
<dbReference type="InterPro" id="IPR018060">
    <property type="entry name" value="HTH_AraC"/>
</dbReference>
<dbReference type="PANTHER" id="PTHR43280:SF32">
    <property type="entry name" value="TRANSCRIPTIONAL REGULATORY PROTEIN"/>
    <property type="match status" value="1"/>
</dbReference>
<dbReference type="Proteomes" id="UP000240572">
    <property type="component" value="Unassembled WGS sequence"/>
</dbReference>
<dbReference type="Gene3D" id="2.60.120.10">
    <property type="entry name" value="Jelly Rolls"/>
    <property type="match status" value="1"/>
</dbReference>
<accession>A0A2P8DCM1</accession>
<dbReference type="OrthoDB" id="2585681at2"/>
<gene>
    <name evidence="5" type="ORF">B0I18_1011125</name>
</gene>